<keyword evidence="3" id="KW-1185">Reference proteome</keyword>
<reference evidence="3" key="1">
    <citation type="submission" date="2016-10" db="EMBL/GenBank/DDBJ databases">
        <authorList>
            <person name="Varghese N."/>
            <person name="Submissions S."/>
        </authorList>
    </citation>
    <scope>NUCLEOTIDE SEQUENCE [LARGE SCALE GENOMIC DNA]</scope>
    <source>
        <strain evidence="3">DSM 10146</strain>
    </source>
</reference>
<feature type="compositionally biased region" description="Basic and acidic residues" evidence="1">
    <location>
        <begin position="106"/>
        <end position="118"/>
    </location>
</feature>
<name>A0A1G7JZ14_9RHOB</name>
<proteinExistence type="predicted"/>
<dbReference type="OrthoDB" id="7839957at2"/>
<dbReference type="EMBL" id="FNAV01000016">
    <property type="protein sequence ID" value="SDF30085.1"/>
    <property type="molecule type" value="Genomic_DNA"/>
</dbReference>
<accession>A0A1G7JZ14</accession>
<dbReference type="STRING" id="282683.SAMN04488105_116128"/>
<dbReference type="Proteomes" id="UP000198994">
    <property type="component" value="Unassembled WGS sequence"/>
</dbReference>
<evidence type="ECO:0000313" key="2">
    <source>
        <dbReference type="EMBL" id="SDF30085.1"/>
    </source>
</evidence>
<sequence length="118" mass="13777">MHSEDYFQQTCAEKPKGAFWRFTGPSYSWSPAIPHEESWTVHMQPVFDRYLQSLDELPHHFQLHFMHAAEIIGYKHPDPRCRARRRALPRRACRCPLGPQALDPGPHPRREPSHAGRA</sequence>
<feature type="region of interest" description="Disordered" evidence="1">
    <location>
        <begin position="95"/>
        <end position="118"/>
    </location>
</feature>
<dbReference type="AlphaFoldDB" id="A0A1G7JZ14"/>
<evidence type="ECO:0000313" key="3">
    <source>
        <dbReference type="Proteomes" id="UP000198994"/>
    </source>
</evidence>
<dbReference type="RefSeq" id="WP_089962844.1">
    <property type="nucleotide sequence ID" value="NZ_FNAV01000016.1"/>
</dbReference>
<gene>
    <name evidence="2" type="ORF">SAMN04488105_116128</name>
</gene>
<evidence type="ECO:0000256" key="1">
    <source>
        <dbReference type="SAM" id="MobiDB-lite"/>
    </source>
</evidence>
<protein>
    <submittedName>
        <fullName evidence="2">Uncharacterized protein</fullName>
    </submittedName>
</protein>
<organism evidence="2 3">
    <name type="scientific">Salipiger thiooxidans</name>
    <dbReference type="NCBI Taxonomy" id="282683"/>
    <lineage>
        <taxon>Bacteria</taxon>
        <taxon>Pseudomonadati</taxon>
        <taxon>Pseudomonadota</taxon>
        <taxon>Alphaproteobacteria</taxon>
        <taxon>Rhodobacterales</taxon>
        <taxon>Roseobacteraceae</taxon>
        <taxon>Salipiger</taxon>
    </lineage>
</organism>